<evidence type="ECO:0000313" key="6">
    <source>
        <dbReference type="EnsemblMetazoa" id="XP_016986279.1"/>
    </source>
</evidence>
<dbReference type="RefSeq" id="XP_016986279.1">
    <property type="nucleotide sequence ID" value="XM_017130790.1"/>
</dbReference>
<dbReference type="GO" id="GO:0006338">
    <property type="term" value="P:chromatin remodeling"/>
    <property type="evidence" value="ECO:0007669"/>
    <property type="project" value="TreeGrafter"/>
</dbReference>
<dbReference type="PANTHER" id="PTHR22880">
    <property type="entry name" value="FALZ-RELATED BROMODOMAIN-CONTAINING PROTEINS"/>
    <property type="match status" value="1"/>
</dbReference>
<protein>
    <submittedName>
        <fullName evidence="8">Bromodomain-containing protein 4</fullName>
    </submittedName>
</protein>
<dbReference type="PROSITE" id="PS51525">
    <property type="entry name" value="NET"/>
    <property type="match status" value="1"/>
</dbReference>
<feature type="compositionally biased region" description="Low complexity" evidence="3">
    <location>
        <begin position="149"/>
        <end position="165"/>
    </location>
</feature>
<dbReference type="InterPro" id="IPR036427">
    <property type="entry name" value="Bromodomain-like_sf"/>
</dbReference>
<reference evidence="7" key="1">
    <citation type="journal article" date="2021" name="Elife">
        <title>Highly contiguous assemblies of 101 drosophilid genomes.</title>
        <authorList>
            <person name="Kim B.Y."/>
            <person name="Wang J.R."/>
            <person name="Miller D.E."/>
            <person name="Barmina O."/>
            <person name="Delaney E."/>
            <person name="Thompson A."/>
            <person name="Comeault A.A."/>
            <person name="Peede D."/>
            <person name="D'Agostino E.R."/>
            <person name="Pelaez J."/>
            <person name="Aguilar J.M."/>
            <person name="Haji D."/>
            <person name="Matsunaga T."/>
            <person name="Armstrong E.E."/>
            <person name="Zych M."/>
            <person name="Ogawa Y."/>
            <person name="Stamenkovic-Radak M."/>
            <person name="Jelic M."/>
            <person name="Veselinovic M.S."/>
            <person name="Tanaskovic M."/>
            <person name="Eric P."/>
            <person name="Gao J.J."/>
            <person name="Katoh T.K."/>
            <person name="Toda M.J."/>
            <person name="Watabe H."/>
            <person name="Watada M."/>
            <person name="Davis J.S."/>
            <person name="Moyle L.C."/>
            <person name="Manoli G."/>
            <person name="Bertolini E."/>
            <person name="Kostal V."/>
            <person name="Hawley R.S."/>
            <person name="Takahashi A."/>
            <person name="Jones C.D."/>
            <person name="Price D.K."/>
            <person name="Whiteman N."/>
            <person name="Kopp A."/>
            <person name="Matute D.R."/>
            <person name="Petrov D.A."/>
        </authorList>
    </citation>
    <scope>NUCLEOTIDE SEQUENCE [LARGE SCALE GENOMIC DNA]</scope>
</reference>
<evidence type="ECO:0000313" key="8">
    <source>
        <dbReference type="RefSeq" id="XP_016986279.1"/>
    </source>
</evidence>
<dbReference type="Pfam" id="PF00439">
    <property type="entry name" value="Bromodomain"/>
    <property type="match status" value="1"/>
</dbReference>
<dbReference type="GeneID" id="108049570"/>
<evidence type="ECO:0000256" key="2">
    <source>
        <dbReference type="PROSITE-ProRule" id="PRU00035"/>
    </source>
</evidence>
<dbReference type="Pfam" id="PF17035">
    <property type="entry name" value="BET"/>
    <property type="match status" value="1"/>
</dbReference>
<dbReference type="GO" id="GO:0000785">
    <property type="term" value="C:chromatin"/>
    <property type="evidence" value="ECO:0007669"/>
    <property type="project" value="TreeGrafter"/>
</dbReference>
<evidence type="ECO:0000259" key="5">
    <source>
        <dbReference type="PROSITE" id="PS51525"/>
    </source>
</evidence>
<dbReference type="Gene3D" id="1.20.1270.220">
    <property type="match status" value="1"/>
</dbReference>
<dbReference type="SUPFAM" id="SSF47370">
    <property type="entry name" value="Bromodomain"/>
    <property type="match status" value="1"/>
</dbReference>
<dbReference type="PRINTS" id="PR00503">
    <property type="entry name" value="BROMODOMAIN"/>
</dbReference>
<name>A0A6P4FB06_DRORH</name>
<dbReference type="PANTHER" id="PTHR22880:SF225">
    <property type="entry name" value="BROMODOMAIN-CONTAINING PROTEIN BET-1-RELATED"/>
    <property type="match status" value="1"/>
</dbReference>
<dbReference type="SMART" id="SM00297">
    <property type="entry name" value="BROMO"/>
    <property type="match status" value="1"/>
</dbReference>
<dbReference type="InterPro" id="IPR043509">
    <property type="entry name" value="Bromo_Brdt_II"/>
</dbReference>
<feature type="domain" description="NET" evidence="5">
    <location>
        <begin position="178"/>
        <end position="258"/>
    </location>
</feature>
<dbReference type="EnsemblMetazoa" id="XM_017130790.2">
    <property type="protein sequence ID" value="XP_016986279.1"/>
    <property type="gene ID" value="LOC108049570"/>
</dbReference>
<proteinExistence type="predicted"/>
<organism evidence="8">
    <name type="scientific">Drosophila rhopaloa</name>
    <name type="common">Fruit fly</name>
    <dbReference type="NCBI Taxonomy" id="1041015"/>
    <lineage>
        <taxon>Eukaryota</taxon>
        <taxon>Metazoa</taxon>
        <taxon>Ecdysozoa</taxon>
        <taxon>Arthropoda</taxon>
        <taxon>Hexapoda</taxon>
        <taxon>Insecta</taxon>
        <taxon>Pterygota</taxon>
        <taxon>Neoptera</taxon>
        <taxon>Endopterygota</taxon>
        <taxon>Diptera</taxon>
        <taxon>Brachycera</taxon>
        <taxon>Muscomorpha</taxon>
        <taxon>Ephydroidea</taxon>
        <taxon>Drosophilidae</taxon>
        <taxon>Drosophila</taxon>
        <taxon>Sophophora</taxon>
    </lineage>
</organism>
<dbReference type="PROSITE" id="PS50014">
    <property type="entry name" value="BROMODOMAIN_2"/>
    <property type="match status" value="1"/>
</dbReference>
<reference evidence="8" key="2">
    <citation type="submission" date="2025-04" db="UniProtKB">
        <authorList>
            <consortium name="RefSeq"/>
        </authorList>
    </citation>
    <scope>IDENTIFICATION</scope>
</reference>
<evidence type="ECO:0000259" key="4">
    <source>
        <dbReference type="PROSITE" id="PS50014"/>
    </source>
</evidence>
<dbReference type="InterPro" id="IPR050935">
    <property type="entry name" value="Bromo_chromatin_reader"/>
</dbReference>
<feature type="compositionally biased region" description="Polar residues" evidence="3">
    <location>
        <begin position="176"/>
        <end position="189"/>
    </location>
</feature>
<dbReference type="Gene3D" id="1.20.920.10">
    <property type="entry name" value="Bromodomain-like"/>
    <property type="match status" value="1"/>
</dbReference>
<dbReference type="GO" id="GO:0005634">
    <property type="term" value="C:nucleus"/>
    <property type="evidence" value="ECO:0007669"/>
    <property type="project" value="TreeGrafter"/>
</dbReference>
<dbReference type="CDD" id="cd05498">
    <property type="entry name" value="Bromo_Brdt_II_like"/>
    <property type="match status" value="1"/>
</dbReference>
<dbReference type="OrthoDB" id="21449at2759"/>
<evidence type="ECO:0000256" key="3">
    <source>
        <dbReference type="SAM" id="MobiDB-lite"/>
    </source>
</evidence>
<dbReference type="InterPro" id="IPR038336">
    <property type="entry name" value="NET_sf"/>
</dbReference>
<sequence>MSGKQEGERPLPEINSCKVIIKRLFASSYKNIAWVFYEPLDAQLLGLHDYHEIVKEPMDLSTVRHRVNTGCYQTAADFAKDVRLIFYNTYLYTNPGHLCYEMAKKLQLVFEEMYAQVQLYNCQGNNLDPDDDSSSNSSSSSDSSDDSSETSSNEAEVSSSEVASSIQQDPPEWTPPQISGNSRDGNPFTTEEDLDLHAKIQQLDGEVLLHVIHLVQRMEGAEYGNKELEFDVCQLKVHTKRSILDYLASKGFTGKRVARTKPKYN</sequence>
<evidence type="ECO:0000256" key="1">
    <source>
        <dbReference type="ARBA" id="ARBA00023117"/>
    </source>
</evidence>
<dbReference type="InterPro" id="IPR001487">
    <property type="entry name" value="Bromodomain"/>
</dbReference>
<reference evidence="6" key="3">
    <citation type="submission" date="2025-05" db="UniProtKB">
        <authorList>
            <consortium name="EnsemblMetazoa"/>
        </authorList>
    </citation>
    <scope>IDENTIFICATION</scope>
</reference>
<accession>A0A6P4FB06</accession>
<dbReference type="CTD" id="246604"/>
<feature type="domain" description="Bromo" evidence="4">
    <location>
        <begin position="28"/>
        <end position="100"/>
    </location>
</feature>
<dbReference type="InterPro" id="IPR027353">
    <property type="entry name" value="NET_dom"/>
</dbReference>
<evidence type="ECO:0000313" key="7">
    <source>
        <dbReference type="Proteomes" id="UP001652680"/>
    </source>
</evidence>
<dbReference type="GO" id="GO:0006355">
    <property type="term" value="P:regulation of DNA-templated transcription"/>
    <property type="evidence" value="ECO:0007669"/>
    <property type="project" value="TreeGrafter"/>
</dbReference>
<dbReference type="Proteomes" id="UP001652680">
    <property type="component" value="Unassembled WGS sequence"/>
</dbReference>
<gene>
    <name evidence="8" type="primary">LOC108049570</name>
    <name evidence="6" type="synonym">108049570</name>
</gene>
<keyword evidence="7" id="KW-1185">Reference proteome</keyword>
<dbReference type="AlphaFoldDB" id="A0A6P4FB06"/>
<dbReference type="OMA" id="WVFYEPL"/>
<feature type="region of interest" description="Disordered" evidence="3">
    <location>
        <begin position="125"/>
        <end position="190"/>
    </location>
</feature>
<keyword evidence="1 2" id="KW-0103">Bromodomain</keyword>